<sequence length="184" mass="19431">MTSSSANASAMVTACSSSPSSSSSASSAAPCRSGTCDLSEVCFTCRNLVGSTSTLSDTAGVFFDSSSRVTLVFFCFGVLFFSKASRSARVCLRSKPSSNCSEGPSAVTESSCDVRSLAVFRSVPDSTSNPRFLRRLSFFFCFLRLNVSNNSSMSAAQSETFFFFRRSTLSAAGLVPGKLDLSAE</sequence>
<accession>A0A147BE82</accession>
<organism evidence="1">
    <name type="scientific">Ixodes ricinus</name>
    <name type="common">Common tick</name>
    <name type="synonym">Acarus ricinus</name>
    <dbReference type="NCBI Taxonomy" id="34613"/>
    <lineage>
        <taxon>Eukaryota</taxon>
        <taxon>Metazoa</taxon>
        <taxon>Ecdysozoa</taxon>
        <taxon>Arthropoda</taxon>
        <taxon>Chelicerata</taxon>
        <taxon>Arachnida</taxon>
        <taxon>Acari</taxon>
        <taxon>Parasitiformes</taxon>
        <taxon>Ixodida</taxon>
        <taxon>Ixodoidea</taxon>
        <taxon>Ixodidae</taxon>
        <taxon>Ixodinae</taxon>
        <taxon>Ixodes</taxon>
    </lineage>
</organism>
<proteinExistence type="predicted"/>
<dbReference type="EMBL" id="GEGO01006307">
    <property type="protein sequence ID" value="JAR89097.1"/>
    <property type="molecule type" value="Transcribed_RNA"/>
</dbReference>
<name>A0A147BE82_IXORI</name>
<reference evidence="1" key="1">
    <citation type="journal article" date="2018" name="PLoS Negl. Trop. Dis.">
        <title>Sialome diversity of ticks revealed by RNAseq of single tick salivary glands.</title>
        <authorList>
            <person name="Perner J."/>
            <person name="Kropackova S."/>
            <person name="Kopacek P."/>
            <person name="Ribeiro J.M."/>
        </authorList>
    </citation>
    <scope>NUCLEOTIDE SEQUENCE</scope>
    <source>
        <strain evidence="1">Siblings of single egg batch collected in Ceske Budejovice</strain>
        <tissue evidence="1">Salivary glands</tissue>
    </source>
</reference>
<protein>
    <submittedName>
        <fullName evidence="1">Uncharacterized protein</fullName>
    </submittedName>
</protein>
<evidence type="ECO:0000313" key="1">
    <source>
        <dbReference type="EMBL" id="JAR89097.1"/>
    </source>
</evidence>
<dbReference type="AlphaFoldDB" id="A0A147BE82"/>